<dbReference type="SUPFAM" id="SSF50156">
    <property type="entry name" value="PDZ domain-like"/>
    <property type="match status" value="1"/>
</dbReference>
<dbReference type="SUPFAM" id="SSF54211">
    <property type="entry name" value="Ribosomal protein S5 domain 2-like"/>
    <property type="match status" value="1"/>
</dbReference>
<dbReference type="GO" id="GO:0005524">
    <property type="term" value="F:ATP binding"/>
    <property type="evidence" value="ECO:0007669"/>
    <property type="project" value="InterPro"/>
</dbReference>
<dbReference type="Pfam" id="PF05362">
    <property type="entry name" value="Lon_C"/>
    <property type="match status" value="1"/>
</dbReference>
<comment type="caution">
    <text evidence="3">The sequence shown here is derived from an EMBL/GenBank/DDBJ whole genome shotgun (WGS) entry which is preliminary data.</text>
</comment>
<dbReference type="eggNOG" id="COG3480">
    <property type="taxonomic scope" value="Bacteria"/>
</dbReference>
<dbReference type="InterPro" id="IPR027065">
    <property type="entry name" value="Lon_Prtase"/>
</dbReference>
<dbReference type="GO" id="GO:0004252">
    <property type="term" value="F:serine-type endopeptidase activity"/>
    <property type="evidence" value="ECO:0007669"/>
    <property type="project" value="UniProtKB-UniRule"/>
</dbReference>
<dbReference type="PROSITE" id="PS51786">
    <property type="entry name" value="LON_PROTEOLYTIC"/>
    <property type="match status" value="1"/>
</dbReference>
<dbReference type="EC" id="3.4.21.53" evidence="1"/>
<dbReference type="AlphaFoldDB" id="A0A0R1F3B8"/>
<organism evidence="3 4">
    <name type="scientific">Loigolactobacillus coryniformis subsp. coryniformis KCTC 3167 = DSM 20001</name>
    <dbReference type="NCBI Taxonomy" id="913848"/>
    <lineage>
        <taxon>Bacteria</taxon>
        <taxon>Bacillati</taxon>
        <taxon>Bacillota</taxon>
        <taxon>Bacilli</taxon>
        <taxon>Lactobacillales</taxon>
        <taxon>Lactobacillaceae</taxon>
        <taxon>Loigolactobacillus</taxon>
    </lineage>
</organism>
<dbReference type="Proteomes" id="UP000051181">
    <property type="component" value="Unassembled WGS sequence"/>
</dbReference>
<feature type="active site" evidence="1">
    <location>
        <position position="233"/>
    </location>
</feature>
<dbReference type="InterPro" id="IPR008269">
    <property type="entry name" value="Lon_proteolytic"/>
</dbReference>
<dbReference type="PATRIC" id="fig|913848.6.peg.2170"/>
<proteinExistence type="inferred from homology"/>
<dbReference type="GO" id="GO:0030163">
    <property type="term" value="P:protein catabolic process"/>
    <property type="evidence" value="ECO:0007669"/>
    <property type="project" value="InterPro"/>
</dbReference>
<dbReference type="GO" id="GO:0006508">
    <property type="term" value="P:proteolysis"/>
    <property type="evidence" value="ECO:0007669"/>
    <property type="project" value="UniProtKB-KW"/>
</dbReference>
<dbReference type="GeneID" id="65916901"/>
<sequence length="343" mass="37930">MKQHKRKITILVIVLLLLIGFFLPLPFYLETPGTAESLSKFVTVDGKRDRRKGHYMLTTVALQQARPLTYLWSKTQPFAETVSKESLMGGASNRTYEQMQTYYMQSSINDAITVAYRRAGEAYHKKYRGIYVMSLLAGSKFKRHLAIGDTVTKIDGHAFKSAQQFINYVKRQRVGQKVTVTYTHKQRVKTTTQALVKLPGTKRPGLGITLVDHSQVKTDIPVKVNVGEIGGPSAGTMFTLEIYDQLTGGKLRRGRKIAGTGTMDAKGNVGAIGGIDKKVVAASRAGATIFFAPNDPVTKADKKADPNYKNNYAVAKAAAKRIHSKIKVVPIKTFSDVVNYLKK</sequence>
<keyword evidence="1" id="KW-0378">Hydrolase</keyword>
<reference evidence="3 4" key="1">
    <citation type="journal article" date="2015" name="Genome Announc.">
        <title>Expanding the biotechnology potential of lactobacilli through comparative genomics of 213 strains and associated genera.</title>
        <authorList>
            <person name="Sun Z."/>
            <person name="Harris H.M."/>
            <person name="McCann A."/>
            <person name="Guo C."/>
            <person name="Argimon S."/>
            <person name="Zhang W."/>
            <person name="Yang X."/>
            <person name="Jeffery I.B."/>
            <person name="Cooney J.C."/>
            <person name="Kagawa T.F."/>
            <person name="Liu W."/>
            <person name="Song Y."/>
            <person name="Salvetti E."/>
            <person name="Wrobel A."/>
            <person name="Rasinkangas P."/>
            <person name="Parkhill J."/>
            <person name="Rea M.C."/>
            <person name="O'Sullivan O."/>
            <person name="Ritari J."/>
            <person name="Douillard F.P."/>
            <person name="Paul Ross R."/>
            <person name="Yang R."/>
            <person name="Briner A.E."/>
            <person name="Felis G.E."/>
            <person name="de Vos W.M."/>
            <person name="Barrangou R."/>
            <person name="Klaenhammer T.R."/>
            <person name="Caufield P.W."/>
            <person name="Cui Y."/>
            <person name="Zhang H."/>
            <person name="O'Toole P.W."/>
        </authorList>
    </citation>
    <scope>NUCLEOTIDE SEQUENCE [LARGE SCALE GENOMIC DNA]</scope>
    <source>
        <strain evidence="3 4">DSM 20001</strain>
    </source>
</reference>
<dbReference type="EMBL" id="AZCN01000068">
    <property type="protein sequence ID" value="KRK14739.1"/>
    <property type="molecule type" value="Genomic_DNA"/>
</dbReference>
<gene>
    <name evidence="3" type="ORF">FD22_GL002124</name>
</gene>
<name>A0A0R1F3B8_9LACO</name>
<feature type="domain" description="Lon proteolytic" evidence="2">
    <location>
        <begin position="225"/>
        <end position="343"/>
    </location>
</feature>
<dbReference type="PANTHER" id="PTHR10046">
    <property type="entry name" value="ATP DEPENDENT LON PROTEASE FAMILY MEMBER"/>
    <property type="match status" value="1"/>
</dbReference>
<dbReference type="Gene3D" id="3.30.230.10">
    <property type="match status" value="1"/>
</dbReference>
<keyword evidence="1" id="KW-0645">Protease</keyword>
<evidence type="ECO:0000256" key="1">
    <source>
        <dbReference type="PROSITE-ProRule" id="PRU01122"/>
    </source>
</evidence>
<dbReference type="GO" id="GO:0004176">
    <property type="term" value="F:ATP-dependent peptidase activity"/>
    <property type="evidence" value="ECO:0007669"/>
    <property type="project" value="UniProtKB-UniRule"/>
</dbReference>
<dbReference type="RefSeq" id="WP_010009683.1">
    <property type="nucleotide sequence ID" value="NZ_AZCN01000068.1"/>
</dbReference>
<dbReference type="Pfam" id="PF13180">
    <property type="entry name" value="PDZ_2"/>
    <property type="match status" value="1"/>
</dbReference>
<comment type="similarity">
    <text evidence="1">Belongs to the peptidase S16 family.</text>
</comment>
<dbReference type="NCBIfam" id="NF041438">
    <property type="entry name" value="SepM_fam_S16"/>
    <property type="match status" value="1"/>
</dbReference>
<comment type="catalytic activity">
    <reaction evidence="1">
        <text>Hydrolysis of proteins in presence of ATP.</text>
        <dbReference type="EC" id="3.4.21.53"/>
    </reaction>
</comment>
<protein>
    <recommendedName>
        <fullName evidence="1">endopeptidase La</fullName>
        <ecNumber evidence="1">3.4.21.53</ecNumber>
    </recommendedName>
</protein>
<dbReference type="InterPro" id="IPR036034">
    <property type="entry name" value="PDZ_sf"/>
</dbReference>
<evidence type="ECO:0000313" key="3">
    <source>
        <dbReference type="EMBL" id="KRK14739.1"/>
    </source>
</evidence>
<accession>A0A0R1F3B8</accession>
<keyword evidence="3" id="KW-0449">Lipoprotein</keyword>
<keyword evidence="1" id="KW-0720">Serine protease</keyword>
<dbReference type="InterPro" id="IPR014721">
    <property type="entry name" value="Ribsml_uS5_D2-typ_fold_subgr"/>
</dbReference>
<evidence type="ECO:0000259" key="2">
    <source>
        <dbReference type="PROSITE" id="PS51786"/>
    </source>
</evidence>
<dbReference type="InterPro" id="IPR001478">
    <property type="entry name" value="PDZ"/>
</dbReference>
<dbReference type="InterPro" id="IPR020568">
    <property type="entry name" value="Ribosomal_Su5_D2-typ_SF"/>
</dbReference>
<evidence type="ECO:0000313" key="4">
    <source>
        <dbReference type="Proteomes" id="UP000051181"/>
    </source>
</evidence>
<feature type="active site" evidence="1">
    <location>
        <position position="278"/>
    </location>
</feature>